<dbReference type="Gene3D" id="2.170.150.80">
    <property type="entry name" value="NAC domain"/>
    <property type="match status" value="1"/>
</dbReference>
<dbReference type="Pfam" id="PF02365">
    <property type="entry name" value="NAM"/>
    <property type="match status" value="1"/>
</dbReference>
<dbReference type="InterPro" id="IPR003441">
    <property type="entry name" value="NAC-dom"/>
</dbReference>
<dbReference type="OrthoDB" id="1880352at2759"/>
<dbReference type="GeneID" id="110626066"/>
<evidence type="ECO:0000259" key="6">
    <source>
        <dbReference type="PROSITE" id="PS51005"/>
    </source>
</evidence>
<keyword evidence="5" id="KW-0539">Nucleus</keyword>
<evidence type="ECO:0000256" key="1">
    <source>
        <dbReference type="ARBA" id="ARBA00004123"/>
    </source>
</evidence>
<dbReference type="GO" id="GO:0003677">
    <property type="term" value="F:DNA binding"/>
    <property type="evidence" value="ECO:0007669"/>
    <property type="project" value="UniProtKB-KW"/>
</dbReference>
<evidence type="ECO:0000256" key="2">
    <source>
        <dbReference type="ARBA" id="ARBA00023015"/>
    </source>
</evidence>
<dbReference type="InterPro" id="IPR036093">
    <property type="entry name" value="NAC_dom_sf"/>
</dbReference>
<comment type="subcellular location">
    <subcellularLocation>
        <location evidence="1">Nucleus</location>
    </subcellularLocation>
</comment>
<protein>
    <submittedName>
        <fullName evidence="7">NAC transcription factors 28</fullName>
    </submittedName>
</protein>
<proteinExistence type="evidence at transcript level"/>
<keyword evidence="3" id="KW-0238">DNA-binding</keyword>
<dbReference type="GO" id="GO:0006355">
    <property type="term" value="P:regulation of DNA-templated transcription"/>
    <property type="evidence" value="ECO:0007669"/>
    <property type="project" value="InterPro"/>
</dbReference>
<dbReference type="PANTHER" id="PTHR31744:SF79">
    <property type="entry name" value="NAC DOMAIN-CONTAINING PROTEIN"/>
    <property type="match status" value="1"/>
</dbReference>
<dbReference type="PROSITE" id="PS51005">
    <property type="entry name" value="NAC"/>
    <property type="match status" value="1"/>
</dbReference>
<dbReference type="PANTHER" id="PTHR31744">
    <property type="entry name" value="PROTEIN CUP-SHAPED COTYLEDON 2-RELATED"/>
    <property type="match status" value="1"/>
</dbReference>
<sequence length="295" mass="34355">MEELDLPGFRFHPTEEELLDFYLKNMVFGKKLRYDIIGYLNIYHHDPWDLPGMAKSSGEREWYFFVPRDRRRGSGGRPNRTTVNGFWKATGSDRKIVSLSDPKRIIGLRKTLVFYMGRAPRGSKTDWIMNEYRLPDHSCPLPKDIVLCKIYRKATSLKVLEQRAAMEDEMKLIYASSPLSTLDDMSFCSQQEDPMTQIYLPHVFLKQEVEDLVKVKDSNSDDDENCNNKVYARDEKSKENKGSSLQLPFGNEKLPELELPKFSMDWNQDTNFLFNSPWLQSLTQNLTPSANILNF</sequence>
<evidence type="ECO:0000313" key="7">
    <source>
        <dbReference type="EMBL" id="ALC79005.1"/>
    </source>
</evidence>
<dbReference type="FunFam" id="2.170.150.80:FF:000010">
    <property type="entry name" value="NAC domain-containing protein 67-like"/>
    <property type="match status" value="1"/>
</dbReference>
<evidence type="ECO:0000256" key="4">
    <source>
        <dbReference type="ARBA" id="ARBA00023163"/>
    </source>
</evidence>
<keyword evidence="2" id="KW-0805">Transcription regulation</keyword>
<evidence type="ECO:0000256" key="5">
    <source>
        <dbReference type="ARBA" id="ARBA00023242"/>
    </source>
</evidence>
<reference evidence="7" key="1">
    <citation type="journal article" date="2015" name="PLoS ONE">
        <title>Genome-Wide Identification and Expression Analysis of the NAC Transcription Factor Family in Cassava.</title>
        <authorList>
            <person name="Hu W."/>
            <person name="Wei Y."/>
            <person name="Xia Z."/>
            <person name="Yan Y."/>
            <person name="Hou X."/>
            <person name="Zou M."/>
            <person name="Lu C."/>
            <person name="Wang W."/>
            <person name="Peng M."/>
        </authorList>
    </citation>
    <scope>NUCLEOTIDE SEQUENCE</scope>
    <source>
        <strain evidence="7">MeNAC28</strain>
    </source>
</reference>
<evidence type="ECO:0000256" key="3">
    <source>
        <dbReference type="ARBA" id="ARBA00023125"/>
    </source>
</evidence>
<dbReference type="KEGG" id="mesc:110626066"/>
<accession>A0A0M4FBQ1</accession>
<dbReference type="GO" id="GO:0005634">
    <property type="term" value="C:nucleus"/>
    <property type="evidence" value="ECO:0007669"/>
    <property type="project" value="UniProtKB-SubCell"/>
</dbReference>
<dbReference type="SUPFAM" id="SSF101941">
    <property type="entry name" value="NAC domain"/>
    <property type="match status" value="1"/>
</dbReference>
<dbReference type="OMA" id="DIVMCKV"/>
<name>A0A0M4FBQ1_MANES</name>
<feature type="domain" description="NAC" evidence="6">
    <location>
        <begin position="5"/>
        <end position="153"/>
    </location>
</feature>
<dbReference type="AlphaFoldDB" id="A0A0M4FBQ1"/>
<keyword evidence="4" id="KW-0804">Transcription</keyword>
<dbReference type="RefSeq" id="XP_021627496.1">
    <property type="nucleotide sequence ID" value="XM_021771804.2"/>
</dbReference>
<dbReference type="Gramene" id="Manes.11G106050.1.v8.1">
    <property type="protein sequence ID" value="Manes.11G106050.1.v8.1.CDS"/>
    <property type="gene ID" value="Manes.11G106050.v8.1"/>
</dbReference>
<dbReference type="EMBL" id="KR605166">
    <property type="protein sequence ID" value="ALC79005.1"/>
    <property type="molecule type" value="mRNA"/>
</dbReference>
<organism evidence="7">
    <name type="scientific">Manihot esculenta</name>
    <name type="common">Cassava</name>
    <name type="synonym">Jatropha manihot</name>
    <dbReference type="NCBI Taxonomy" id="3983"/>
    <lineage>
        <taxon>Eukaryota</taxon>
        <taxon>Viridiplantae</taxon>
        <taxon>Streptophyta</taxon>
        <taxon>Embryophyta</taxon>
        <taxon>Tracheophyta</taxon>
        <taxon>Spermatophyta</taxon>
        <taxon>Magnoliopsida</taxon>
        <taxon>eudicotyledons</taxon>
        <taxon>Gunneridae</taxon>
        <taxon>Pentapetalae</taxon>
        <taxon>rosids</taxon>
        <taxon>fabids</taxon>
        <taxon>Malpighiales</taxon>
        <taxon>Euphorbiaceae</taxon>
        <taxon>Crotonoideae</taxon>
        <taxon>Manihoteae</taxon>
        <taxon>Manihot</taxon>
    </lineage>
</organism>